<organism evidence="2 3">
    <name type="scientific">Streptococcus equi subsp. equi</name>
    <dbReference type="NCBI Taxonomy" id="148942"/>
    <lineage>
        <taxon>Bacteria</taxon>
        <taxon>Bacillati</taxon>
        <taxon>Bacillota</taxon>
        <taxon>Bacilli</taxon>
        <taxon>Lactobacillales</taxon>
        <taxon>Streptococcaceae</taxon>
        <taxon>Streptococcus</taxon>
    </lineage>
</organism>
<gene>
    <name evidence="2" type="ORF">NCTC12092_01922</name>
</gene>
<dbReference type="Pfam" id="PF13274">
    <property type="entry name" value="SocA_Panacea"/>
    <property type="match status" value="1"/>
</dbReference>
<name>A0A380JWU0_9STRE</name>
<dbReference type="Proteomes" id="UP000254461">
    <property type="component" value="Unassembled WGS sequence"/>
</dbReference>
<dbReference type="RefSeq" id="WP_115251419.1">
    <property type="nucleotide sequence ID" value="NZ_UHFF01000002.1"/>
</dbReference>
<sequence length="249" mass="28639">MYQHFILVASSYARGERVGFHLATEDQLDHVAIEEKMQRLSHINRDDVGVHSFVTDSADWQSVIELDSFFEDIIVCQDFDEFEQVLQSDSEISAIDVAKFFLAMRPLSHLQLQKLVYLAYKTYLLAYGESLFDEKIVAFQYGPVVEEVYHSFKKYGSEVIDIDDHTEYILKDIHLPQALGRMLLVEDAKKIVPVLLDVVKQYGDLTGGELIKLTHSEKGPWQTVFRPQLNCEITDEVILAQGRYERLSS</sequence>
<evidence type="ECO:0000313" key="3">
    <source>
        <dbReference type="Proteomes" id="UP000254461"/>
    </source>
</evidence>
<feature type="domain" description="Antitoxin SocA-like Panacea" evidence="1">
    <location>
        <begin position="112"/>
        <end position="222"/>
    </location>
</feature>
<evidence type="ECO:0000259" key="1">
    <source>
        <dbReference type="Pfam" id="PF13274"/>
    </source>
</evidence>
<reference evidence="2 3" key="1">
    <citation type="submission" date="2018-06" db="EMBL/GenBank/DDBJ databases">
        <authorList>
            <consortium name="Pathogen Informatics"/>
            <person name="Doyle S."/>
        </authorList>
    </citation>
    <scope>NUCLEOTIDE SEQUENCE [LARGE SCALE GENOMIC DNA]</scope>
    <source>
        <strain evidence="2 3">NCTC12092</strain>
    </source>
</reference>
<dbReference type="EMBL" id="UHFF01000002">
    <property type="protein sequence ID" value="SUN49508.1"/>
    <property type="molecule type" value="Genomic_DNA"/>
</dbReference>
<proteinExistence type="predicted"/>
<dbReference type="AlphaFoldDB" id="A0A380JWU0"/>
<protein>
    <submittedName>
        <fullName evidence="2">Phage protein</fullName>
    </submittedName>
</protein>
<dbReference type="InterPro" id="IPR025272">
    <property type="entry name" value="SocA_Panacea"/>
</dbReference>
<accession>A0A380JWU0</accession>
<evidence type="ECO:0000313" key="2">
    <source>
        <dbReference type="EMBL" id="SUN49508.1"/>
    </source>
</evidence>